<evidence type="ECO:0000256" key="7">
    <source>
        <dbReference type="ARBA" id="ARBA00022723"/>
    </source>
</evidence>
<evidence type="ECO:0000256" key="12">
    <source>
        <dbReference type="ARBA" id="ARBA00022989"/>
    </source>
</evidence>
<evidence type="ECO:0000256" key="8">
    <source>
        <dbReference type="ARBA" id="ARBA00022729"/>
    </source>
</evidence>
<evidence type="ECO:0000259" key="19">
    <source>
        <dbReference type="PROSITE" id="PS50089"/>
    </source>
</evidence>
<proteinExistence type="inferred from homology"/>
<dbReference type="Pfam" id="PF13947">
    <property type="entry name" value="GUB_WAK_bind"/>
    <property type="match status" value="1"/>
</dbReference>
<dbReference type="SUPFAM" id="SSF57850">
    <property type="entry name" value="RING/U-box"/>
    <property type="match status" value="1"/>
</dbReference>
<feature type="region of interest" description="Disordered" evidence="16">
    <location>
        <begin position="419"/>
        <end position="442"/>
    </location>
</feature>
<keyword evidence="12 17" id="KW-1133">Transmembrane helix</keyword>
<dbReference type="Pfam" id="PF13639">
    <property type="entry name" value="zf-RING_2"/>
    <property type="match status" value="1"/>
</dbReference>
<evidence type="ECO:0000256" key="2">
    <source>
        <dbReference type="ARBA" id="ARBA00004167"/>
    </source>
</evidence>
<name>A0A4S4E764_CAMSN</name>
<reference evidence="20 21" key="1">
    <citation type="journal article" date="2018" name="Proc. Natl. Acad. Sci. U.S.A.">
        <title>Draft genome sequence of Camellia sinensis var. sinensis provides insights into the evolution of the tea genome and tea quality.</title>
        <authorList>
            <person name="Wei C."/>
            <person name="Yang H."/>
            <person name="Wang S."/>
            <person name="Zhao J."/>
            <person name="Liu C."/>
            <person name="Gao L."/>
            <person name="Xia E."/>
            <person name="Lu Y."/>
            <person name="Tai Y."/>
            <person name="She G."/>
            <person name="Sun J."/>
            <person name="Cao H."/>
            <person name="Tong W."/>
            <person name="Gao Q."/>
            <person name="Li Y."/>
            <person name="Deng W."/>
            <person name="Jiang X."/>
            <person name="Wang W."/>
            <person name="Chen Q."/>
            <person name="Zhang S."/>
            <person name="Li H."/>
            <person name="Wu J."/>
            <person name="Wang P."/>
            <person name="Li P."/>
            <person name="Shi C."/>
            <person name="Zheng F."/>
            <person name="Jian J."/>
            <person name="Huang B."/>
            <person name="Shan D."/>
            <person name="Shi M."/>
            <person name="Fang C."/>
            <person name="Yue Y."/>
            <person name="Li F."/>
            <person name="Li D."/>
            <person name="Wei S."/>
            <person name="Han B."/>
            <person name="Jiang C."/>
            <person name="Yin Y."/>
            <person name="Xia T."/>
            <person name="Zhang Z."/>
            <person name="Bennetzen J.L."/>
            <person name="Zhao S."/>
            <person name="Wan X."/>
        </authorList>
    </citation>
    <scope>NUCLEOTIDE SEQUENCE [LARGE SCALE GENOMIC DNA]</scope>
    <source>
        <strain evidence="21">cv. Shuchazao</strain>
        <tissue evidence="20">Leaf</tissue>
    </source>
</reference>
<evidence type="ECO:0000256" key="11">
    <source>
        <dbReference type="ARBA" id="ARBA00022833"/>
    </source>
</evidence>
<evidence type="ECO:0000256" key="15">
    <source>
        <dbReference type="PROSITE-ProRule" id="PRU00175"/>
    </source>
</evidence>
<evidence type="ECO:0000256" key="14">
    <source>
        <dbReference type="ARBA" id="ARBA00024209"/>
    </source>
</evidence>
<evidence type="ECO:0000256" key="6">
    <source>
        <dbReference type="ARBA" id="ARBA00022692"/>
    </source>
</evidence>
<keyword evidence="7" id="KW-0479">Metal-binding</keyword>
<gene>
    <name evidence="20" type="ORF">TEA_012565</name>
</gene>
<protein>
    <recommendedName>
        <fullName evidence="4">RING-type E3 ubiquitin transferase</fullName>
        <ecNumber evidence="4">2.3.2.27</ecNumber>
    </recommendedName>
</protein>
<evidence type="ECO:0000256" key="16">
    <source>
        <dbReference type="SAM" id="MobiDB-lite"/>
    </source>
</evidence>
<feature type="chain" id="PRO_5020553275" description="RING-type E3 ubiquitin transferase" evidence="18">
    <location>
        <begin position="29"/>
        <end position="442"/>
    </location>
</feature>
<evidence type="ECO:0000256" key="17">
    <source>
        <dbReference type="SAM" id="Phobius"/>
    </source>
</evidence>
<evidence type="ECO:0000256" key="10">
    <source>
        <dbReference type="ARBA" id="ARBA00022786"/>
    </source>
</evidence>
<dbReference type="GO" id="GO:0008270">
    <property type="term" value="F:zinc ion binding"/>
    <property type="evidence" value="ECO:0007669"/>
    <property type="project" value="UniProtKB-KW"/>
</dbReference>
<keyword evidence="21" id="KW-1185">Reference proteome</keyword>
<dbReference type="GO" id="GO:0061630">
    <property type="term" value="F:ubiquitin protein ligase activity"/>
    <property type="evidence" value="ECO:0007669"/>
    <property type="project" value="UniProtKB-EC"/>
</dbReference>
<dbReference type="AlphaFoldDB" id="A0A4S4E764"/>
<feature type="domain" description="RING-type" evidence="19">
    <location>
        <begin position="372"/>
        <end position="414"/>
    </location>
</feature>
<comment type="subcellular location">
    <subcellularLocation>
        <location evidence="2">Membrane</location>
        <topology evidence="2">Single-pass membrane protein</topology>
    </subcellularLocation>
</comment>
<dbReference type="SMART" id="SM00184">
    <property type="entry name" value="RING"/>
    <property type="match status" value="1"/>
</dbReference>
<organism evidence="20 21">
    <name type="scientific">Camellia sinensis var. sinensis</name>
    <name type="common">China tea</name>
    <dbReference type="NCBI Taxonomy" id="542762"/>
    <lineage>
        <taxon>Eukaryota</taxon>
        <taxon>Viridiplantae</taxon>
        <taxon>Streptophyta</taxon>
        <taxon>Embryophyta</taxon>
        <taxon>Tracheophyta</taxon>
        <taxon>Spermatophyta</taxon>
        <taxon>Magnoliopsida</taxon>
        <taxon>eudicotyledons</taxon>
        <taxon>Gunneridae</taxon>
        <taxon>Pentapetalae</taxon>
        <taxon>asterids</taxon>
        <taxon>Ericales</taxon>
        <taxon>Theaceae</taxon>
        <taxon>Camellia</taxon>
    </lineage>
</organism>
<sequence length="442" mass="49624">MKTFKLLTIFFFFFSILSFSFFTHTALSDPNCQPTSCQFRPMVRFPFHLTSLQDSRCGVPGFGLSCNHKNQTILTLPLAGKFIVKQIDYTNKWIYINDPDFCIPKRLQSFNLYRSPFISAFPMNITFLNCSSDSWYDFQSIPIYCLSTNPNYTVVASRSPYVPLGCQNMSRVSVPEQYSVSRDRNPGDHSDDLMLTWRIPGCMACEAKGGTCGYKDVNRGQIGCFNLPGKGLWYPSQISFCTENLDLHGVLEEPHEQENLHIGLPREVHKIYGYSWYFNFGITGMPRTIKYGITIALGIPGLVCLLGLACYTASKMKTISQRRQHDTDLSNRSITRQPFAITAGLDGPTIESYPRIVLGESGRLPKPSDGTCSICLAEYQPKETLRTIPECNHYFHATCIDEWLRMNATCPLCRKSPDGSSVVTPSSSMFLSSSSSSSSSIT</sequence>
<comment type="pathway">
    <text evidence="3">Protein modification; protein ubiquitination.</text>
</comment>
<dbReference type="InterPro" id="IPR013083">
    <property type="entry name" value="Znf_RING/FYVE/PHD"/>
</dbReference>
<evidence type="ECO:0000313" key="20">
    <source>
        <dbReference type="EMBL" id="THG11882.1"/>
    </source>
</evidence>
<dbReference type="GO" id="GO:0016020">
    <property type="term" value="C:membrane"/>
    <property type="evidence" value="ECO:0007669"/>
    <property type="project" value="UniProtKB-SubCell"/>
</dbReference>
<dbReference type="CDD" id="cd16461">
    <property type="entry name" value="RING-H2_EL5-like"/>
    <property type="match status" value="1"/>
</dbReference>
<feature type="signal peptide" evidence="18">
    <location>
        <begin position="1"/>
        <end position="28"/>
    </location>
</feature>
<dbReference type="Proteomes" id="UP000306102">
    <property type="component" value="Unassembled WGS sequence"/>
</dbReference>
<evidence type="ECO:0000256" key="5">
    <source>
        <dbReference type="ARBA" id="ARBA00022679"/>
    </source>
</evidence>
<dbReference type="InterPro" id="IPR001841">
    <property type="entry name" value="Znf_RING"/>
</dbReference>
<dbReference type="InterPro" id="IPR025287">
    <property type="entry name" value="WAK_GUB"/>
</dbReference>
<keyword evidence="11" id="KW-0862">Zinc</keyword>
<dbReference type="PANTHER" id="PTHR46279">
    <property type="entry name" value="RING/U-BOX SUPERFAMILY PROTEIN"/>
    <property type="match status" value="1"/>
</dbReference>
<dbReference type="PANTHER" id="PTHR46279:SF31">
    <property type="entry name" value="RING-H2 FINGER PROTEIN ATL20-LIKE ISOFORM X1"/>
    <property type="match status" value="1"/>
</dbReference>
<feature type="transmembrane region" description="Helical" evidence="17">
    <location>
        <begin position="291"/>
        <end position="313"/>
    </location>
</feature>
<comment type="caution">
    <text evidence="20">The sequence shown here is derived from an EMBL/GenBank/DDBJ whole genome shotgun (WGS) entry which is preliminary data.</text>
</comment>
<evidence type="ECO:0000256" key="9">
    <source>
        <dbReference type="ARBA" id="ARBA00022771"/>
    </source>
</evidence>
<evidence type="ECO:0000313" key="21">
    <source>
        <dbReference type="Proteomes" id="UP000306102"/>
    </source>
</evidence>
<evidence type="ECO:0000256" key="13">
    <source>
        <dbReference type="ARBA" id="ARBA00023136"/>
    </source>
</evidence>
<keyword evidence="6 17" id="KW-0812">Transmembrane</keyword>
<comment type="similarity">
    <text evidence="14">Belongs to the RING-type zinc finger family. ATL subfamily.</text>
</comment>
<keyword evidence="10" id="KW-0833">Ubl conjugation pathway</keyword>
<dbReference type="PROSITE" id="PS50089">
    <property type="entry name" value="ZF_RING_2"/>
    <property type="match status" value="1"/>
</dbReference>
<comment type="catalytic activity">
    <reaction evidence="1">
        <text>S-ubiquitinyl-[E2 ubiquitin-conjugating enzyme]-L-cysteine + [acceptor protein]-L-lysine = [E2 ubiquitin-conjugating enzyme]-L-cysteine + N(6)-ubiquitinyl-[acceptor protein]-L-lysine.</text>
        <dbReference type="EC" id="2.3.2.27"/>
    </reaction>
</comment>
<evidence type="ECO:0000256" key="4">
    <source>
        <dbReference type="ARBA" id="ARBA00012483"/>
    </source>
</evidence>
<keyword evidence="5" id="KW-0808">Transferase</keyword>
<dbReference type="Gene3D" id="3.30.40.10">
    <property type="entry name" value="Zinc/RING finger domain, C3HC4 (zinc finger)"/>
    <property type="match status" value="1"/>
</dbReference>
<keyword evidence="8 18" id="KW-0732">Signal</keyword>
<evidence type="ECO:0000256" key="3">
    <source>
        <dbReference type="ARBA" id="ARBA00004906"/>
    </source>
</evidence>
<evidence type="ECO:0000256" key="1">
    <source>
        <dbReference type="ARBA" id="ARBA00000900"/>
    </source>
</evidence>
<dbReference type="EC" id="2.3.2.27" evidence="4"/>
<keyword evidence="9 15" id="KW-0863">Zinc-finger</keyword>
<dbReference type="GO" id="GO:0030247">
    <property type="term" value="F:polysaccharide binding"/>
    <property type="evidence" value="ECO:0007669"/>
    <property type="project" value="InterPro"/>
</dbReference>
<evidence type="ECO:0000256" key="18">
    <source>
        <dbReference type="SAM" id="SignalP"/>
    </source>
</evidence>
<dbReference type="EMBL" id="SDRB02006959">
    <property type="protein sequence ID" value="THG11882.1"/>
    <property type="molecule type" value="Genomic_DNA"/>
</dbReference>
<dbReference type="InterPro" id="IPR046948">
    <property type="entry name" value="ATL20-22-like"/>
</dbReference>
<accession>A0A4S4E764</accession>
<keyword evidence="13 17" id="KW-0472">Membrane</keyword>